<gene>
    <name evidence="2" type="ORF">B0A48_10740</name>
</gene>
<dbReference type="GO" id="GO:0005737">
    <property type="term" value="C:cytoplasm"/>
    <property type="evidence" value="ECO:0007669"/>
    <property type="project" value="TreeGrafter"/>
</dbReference>
<sequence length="81" mass="8498">MSNPGNVAGGHKANLNNPNTSEESKQHSRDVLENQLDGGDVTSASDANKNPNNVQGGIKAAINNPNTSAEKKEELKSKLDS</sequence>
<proteinExistence type="predicted"/>
<reference evidence="3" key="1">
    <citation type="submission" date="2017-03" db="EMBL/GenBank/DDBJ databases">
        <title>Genomes of endolithic fungi from Antarctica.</title>
        <authorList>
            <person name="Coleine C."/>
            <person name="Masonjones S."/>
            <person name="Stajich J.E."/>
        </authorList>
    </citation>
    <scope>NUCLEOTIDE SEQUENCE [LARGE SCALE GENOMIC DNA]</scope>
    <source>
        <strain evidence="3">CCFEE 5527</strain>
    </source>
</reference>
<accession>A0A1V8SYN2</accession>
<dbReference type="Proteomes" id="UP000192596">
    <property type="component" value="Unassembled WGS sequence"/>
</dbReference>
<evidence type="ECO:0000256" key="1">
    <source>
        <dbReference type="SAM" id="MobiDB-lite"/>
    </source>
</evidence>
<dbReference type="PANTHER" id="PTHR36576:SF1">
    <property type="entry name" value="UPF0654 PROTEIN C11D3.01C-RELATED"/>
    <property type="match status" value="1"/>
</dbReference>
<evidence type="ECO:0000313" key="3">
    <source>
        <dbReference type="Proteomes" id="UP000192596"/>
    </source>
</evidence>
<dbReference type="InParanoid" id="A0A1V8SYN2"/>
<name>A0A1V8SYN2_9PEZI</name>
<dbReference type="AlphaFoldDB" id="A0A1V8SYN2"/>
<feature type="compositionally biased region" description="Polar residues" evidence="1">
    <location>
        <begin position="42"/>
        <end position="55"/>
    </location>
</feature>
<evidence type="ECO:0008006" key="4">
    <source>
        <dbReference type="Google" id="ProtNLM"/>
    </source>
</evidence>
<protein>
    <recommendedName>
        <fullName evidence="4">Conidiation-specific protein 6</fullName>
    </recommendedName>
</protein>
<dbReference type="InterPro" id="IPR018824">
    <property type="entry name" value="Conidiation-specific_6"/>
</dbReference>
<comment type="caution">
    <text evidence="2">The sequence shown here is derived from an EMBL/GenBank/DDBJ whole genome shotgun (WGS) entry which is preliminary data.</text>
</comment>
<organism evidence="2 3">
    <name type="scientific">Cryoendolithus antarcticus</name>
    <dbReference type="NCBI Taxonomy" id="1507870"/>
    <lineage>
        <taxon>Eukaryota</taxon>
        <taxon>Fungi</taxon>
        <taxon>Dikarya</taxon>
        <taxon>Ascomycota</taxon>
        <taxon>Pezizomycotina</taxon>
        <taxon>Dothideomycetes</taxon>
        <taxon>Dothideomycetidae</taxon>
        <taxon>Cladosporiales</taxon>
        <taxon>Cladosporiaceae</taxon>
        <taxon>Cryoendolithus</taxon>
    </lineage>
</organism>
<keyword evidence="3" id="KW-1185">Reference proteome</keyword>
<feature type="compositionally biased region" description="Basic and acidic residues" evidence="1">
    <location>
        <begin position="22"/>
        <end position="32"/>
    </location>
</feature>
<dbReference type="EMBL" id="NAJO01000022">
    <property type="protein sequence ID" value="OQO04131.1"/>
    <property type="molecule type" value="Genomic_DNA"/>
</dbReference>
<feature type="compositionally biased region" description="Basic and acidic residues" evidence="1">
    <location>
        <begin position="69"/>
        <end position="81"/>
    </location>
</feature>
<evidence type="ECO:0000313" key="2">
    <source>
        <dbReference type="EMBL" id="OQO04131.1"/>
    </source>
</evidence>
<dbReference type="Pfam" id="PF10346">
    <property type="entry name" value="Con-6"/>
    <property type="match status" value="2"/>
</dbReference>
<dbReference type="InterPro" id="IPR052670">
    <property type="entry name" value="UPF0654_domain"/>
</dbReference>
<dbReference type="PANTHER" id="PTHR36576">
    <property type="entry name" value="UPF0654 PROTEIN C11D3.01C-RELATED"/>
    <property type="match status" value="1"/>
</dbReference>
<feature type="region of interest" description="Disordered" evidence="1">
    <location>
        <begin position="1"/>
        <end position="81"/>
    </location>
</feature>
<dbReference type="OrthoDB" id="5419162at2759"/>